<keyword evidence="2" id="KW-1185">Reference proteome</keyword>
<sequence length="113" mass="12295">MTPPLTLQLNRPQEPAAASESTPTQIFGVLYITLTGLIDSIVPSSGPWAILRRSLLYIVKLAPILWWALSSGPAGCPPVSSPEFTTRWIPDIRDIILDIFQVPAVLLPKFSGS</sequence>
<dbReference type="Proteomes" id="UP001165960">
    <property type="component" value="Unassembled WGS sequence"/>
</dbReference>
<comment type="caution">
    <text evidence="1">The sequence shown here is derived from an EMBL/GenBank/DDBJ whole genome shotgun (WGS) entry which is preliminary data.</text>
</comment>
<evidence type="ECO:0000313" key="1">
    <source>
        <dbReference type="EMBL" id="KAJ9064560.1"/>
    </source>
</evidence>
<dbReference type="EMBL" id="QTSX02004453">
    <property type="protein sequence ID" value="KAJ9064560.1"/>
    <property type="molecule type" value="Genomic_DNA"/>
</dbReference>
<accession>A0ACC2SQE9</accession>
<reference evidence="1" key="1">
    <citation type="submission" date="2022-04" db="EMBL/GenBank/DDBJ databases">
        <title>Genome of the entomopathogenic fungus Entomophthora muscae.</title>
        <authorList>
            <person name="Elya C."/>
            <person name="Lovett B.R."/>
            <person name="Lee E."/>
            <person name="Macias A.M."/>
            <person name="Hajek A.E."/>
            <person name="De Bivort B.L."/>
            <person name="Kasson M.T."/>
            <person name="De Fine Licht H.H."/>
            <person name="Stajich J.E."/>
        </authorList>
    </citation>
    <scope>NUCLEOTIDE SEQUENCE</scope>
    <source>
        <strain evidence="1">Berkeley</strain>
    </source>
</reference>
<organism evidence="1 2">
    <name type="scientific">Entomophthora muscae</name>
    <dbReference type="NCBI Taxonomy" id="34485"/>
    <lineage>
        <taxon>Eukaryota</taxon>
        <taxon>Fungi</taxon>
        <taxon>Fungi incertae sedis</taxon>
        <taxon>Zoopagomycota</taxon>
        <taxon>Entomophthoromycotina</taxon>
        <taxon>Entomophthoromycetes</taxon>
        <taxon>Entomophthorales</taxon>
        <taxon>Entomophthoraceae</taxon>
        <taxon>Entomophthora</taxon>
    </lineage>
</organism>
<evidence type="ECO:0000313" key="2">
    <source>
        <dbReference type="Proteomes" id="UP001165960"/>
    </source>
</evidence>
<protein>
    <submittedName>
        <fullName evidence="1">Uncharacterized protein</fullName>
    </submittedName>
</protein>
<gene>
    <name evidence="1" type="ORF">DSO57_1029340</name>
</gene>
<proteinExistence type="predicted"/>
<name>A0ACC2SQE9_9FUNG</name>